<gene>
    <name evidence="3" type="ORF">SRB5_38360</name>
</gene>
<dbReference type="PANTHER" id="PTHR43745">
    <property type="entry name" value="NITROREDUCTASE MJ1384-RELATED"/>
    <property type="match status" value="1"/>
</dbReference>
<dbReference type="RefSeq" id="WP_194292960.1">
    <property type="nucleotide sequence ID" value="NZ_WEGJ01000014.1"/>
</dbReference>
<dbReference type="AlphaFoldDB" id="A0A7K0CJR1"/>
<dbReference type="InterPro" id="IPR000415">
    <property type="entry name" value="Nitroreductase-like"/>
</dbReference>
<comment type="caution">
    <text evidence="3">The sequence shown here is derived from an EMBL/GenBank/DDBJ whole genome shotgun (WGS) entry which is preliminary data.</text>
</comment>
<dbReference type="EMBL" id="WEGJ01000014">
    <property type="protein sequence ID" value="MQY13686.1"/>
    <property type="molecule type" value="Genomic_DNA"/>
</dbReference>
<dbReference type="Gene3D" id="3.40.109.10">
    <property type="entry name" value="NADH Oxidase"/>
    <property type="match status" value="1"/>
</dbReference>
<evidence type="ECO:0000256" key="1">
    <source>
        <dbReference type="SAM" id="MobiDB-lite"/>
    </source>
</evidence>
<evidence type="ECO:0000313" key="4">
    <source>
        <dbReference type="Proteomes" id="UP000466345"/>
    </source>
</evidence>
<dbReference type="Pfam" id="PF00881">
    <property type="entry name" value="Nitroreductase"/>
    <property type="match status" value="1"/>
</dbReference>
<sequence>MTPTPDGPPADEEEIRRAPRAWHPTDLDLYLQRELGAPAHRDGPPPAARTAPGNGRHVQLPAPAPLPATALGDILATRRSRRAYSPAPLPLTDLSTLLHHAARTTGTLHDATLGDHAFHPYPSAGARAELEVYVVAGRVTGVLPGAYHYDTVTHRLTEVAPSGPQQDELYAYVRRALDKAETSTPPAAILLVTAVLQRLTWKYGRLGLTLMYQNLGCLYQTLYLVATALGLAPCAVGVGRGRQNARWLDLDPYTEPEVGCFALGRPRR</sequence>
<organism evidence="3 4">
    <name type="scientific">Streptomyces smaragdinus</name>
    <dbReference type="NCBI Taxonomy" id="2585196"/>
    <lineage>
        <taxon>Bacteria</taxon>
        <taxon>Bacillati</taxon>
        <taxon>Actinomycetota</taxon>
        <taxon>Actinomycetes</taxon>
        <taxon>Kitasatosporales</taxon>
        <taxon>Streptomycetaceae</taxon>
        <taxon>Streptomyces</taxon>
    </lineage>
</organism>
<accession>A0A7K0CJR1</accession>
<feature type="region of interest" description="Disordered" evidence="1">
    <location>
        <begin position="1"/>
        <end position="67"/>
    </location>
</feature>
<feature type="domain" description="Nitroreductase" evidence="2">
    <location>
        <begin position="76"/>
        <end position="264"/>
    </location>
</feature>
<dbReference type="GO" id="GO:0016491">
    <property type="term" value="F:oxidoreductase activity"/>
    <property type="evidence" value="ECO:0007669"/>
    <property type="project" value="InterPro"/>
</dbReference>
<dbReference type="InterPro" id="IPR029479">
    <property type="entry name" value="Nitroreductase"/>
</dbReference>
<dbReference type="PANTHER" id="PTHR43745:SF2">
    <property type="entry name" value="NITROREDUCTASE MJ1384-RELATED"/>
    <property type="match status" value="1"/>
</dbReference>
<dbReference type="InterPro" id="IPR020051">
    <property type="entry name" value="SagB-type_dehydrogenase"/>
</dbReference>
<dbReference type="InterPro" id="IPR052544">
    <property type="entry name" value="Bacteriocin_Proc_Enz"/>
</dbReference>
<name>A0A7K0CJR1_9ACTN</name>
<dbReference type="Proteomes" id="UP000466345">
    <property type="component" value="Unassembled WGS sequence"/>
</dbReference>
<dbReference type="CDD" id="cd02142">
    <property type="entry name" value="McbC_SagB-like_oxidoreductase"/>
    <property type="match status" value="1"/>
</dbReference>
<reference evidence="3 4" key="1">
    <citation type="submission" date="2019-10" db="EMBL/GenBank/DDBJ databases">
        <title>Streptomyces smaragdinus sp. nov. and Streptomyces fabii sp. nov., isolated from the gut of fungus growing-termite Macrotermes natalensis.</title>
        <authorList>
            <person name="Schwitalla J."/>
            <person name="Benndorf R."/>
            <person name="Martin K."/>
            <person name="De Beer W."/>
            <person name="Kaster A.-K."/>
            <person name="Vollmers J."/>
            <person name="Poulsen M."/>
            <person name="Beemelmanns C."/>
        </authorList>
    </citation>
    <scope>NUCLEOTIDE SEQUENCE [LARGE SCALE GENOMIC DNA]</scope>
    <source>
        <strain evidence="3 4">RB5</strain>
    </source>
</reference>
<evidence type="ECO:0000259" key="2">
    <source>
        <dbReference type="Pfam" id="PF00881"/>
    </source>
</evidence>
<proteinExistence type="predicted"/>
<evidence type="ECO:0000313" key="3">
    <source>
        <dbReference type="EMBL" id="MQY13686.1"/>
    </source>
</evidence>
<dbReference type="NCBIfam" id="TIGR03605">
    <property type="entry name" value="antibiot_sagB"/>
    <property type="match status" value="1"/>
</dbReference>
<dbReference type="SUPFAM" id="SSF55469">
    <property type="entry name" value="FMN-dependent nitroreductase-like"/>
    <property type="match status" value="1"/>
</dbReference>
<protein>
    <recommendedName>
        <fullName evidence="2">Nitroreductase domain-containing protein</fullName>
    </recommendedName>
</protein>
<keyword evidence="4" id="KW-1185">Reference proteome</keyword>